<dbReference type="PRINTS" id="PR00834">
    <property type="entry name" value="PROTEASES2C"/>
</dbReference>
<feature type="binding site" evidence="15">
    <location>
        <position position="158"/>
    </location>
    <ligand>
        <name>substrate</name>
    </ligand>
</feature>
<evidence type="ECO:0000256" key="9">
    <source>
        <dbReference type="ARBA" id="ARBA00022764"/>
    </source>
</evidence>
<dbReference type="PANTHER" id="PTHR22939:SF130">
    <property type="entry name" value="PERIPLASMIC SERINE ENDOPROTEASE DEGP-LIKE-RELATED"/>
    <property type="match status" value="1"/>
</dbReference>
<dbReference type="NCBIfam" id="TIGR02037">
    <property type="entry name" value="degP_htrA_DO"/>
    <property type="match status" value="1"/>
</dbReference>
<keyword evidence="7" id="KW-0732">Signal</keyword>
<reference evidence="19" key="1">
    <citation type="journal article" date="2017" name="Int. J. Syst. Evol. Microbiol.">
        <title>Notoacmeibacter marinus gen. nov., sp. nov., isolated from the gut of a limpet and proposal of Notoacmeibacteraceae fam. nov. in the order Rhizobiales of the class Alphaproteobacteria.</title>
        <authorList>
            <person name="Huang Z."/>
            <person name="Guo F."/>
            <person name="Lai Q."/>
        </authorList>
    </citation>
    <scope>NUCLEOTIDE SEQUENCE [LARGE SCALE GENOMIC DNA]</scope>
    <source>
        <strain evidence="19">XMTR2A4</strain>
    </source>
</reference>
<evidence type="ECO:0000256" key="10">
    <source>
        <dbReference type="ARBA" id="ARBA00022801"/>
    </source>
</evidence>
<dbReference type="Pfam" id="PF13180">
    <property type="entry name" value="PDZ_2"/>
    <property type="match status" value="1"/>
</dbReference>
<evidence type="ECO:0000256" key="12">
    <source>
        <dbReference type="ARBA" id="ARBA00023016"/>
    </source>
</evidence>
<feature type="compositionally biased region" description="Basic and acidic residues" evidence="16">
    <location>
        <begin position="112"/>
        <end position="138"/>
    </location>
</feature>
<dbReference type="AlphaFoldDB" id="A0A231UU23"/>
<evidence type="ECO:0000256" key="2">
    <source>
        <dbReference type="ARBA" id="ARBA00004418"/>
    </source>
</evidence>
<dbReference type="Proteomes" id="UP000215405">
    <property type="component" value="Unassembled WGS sequence"/>
</dbReference>
<comment type="similarity">
    <text evidence="3">Belongs to the peptidase S1C family.</text>
</comment>
<dbReference type="EC" id="3.4.21.107" evidence="4"/>
<dbReference type="InterPro" id="IPR036188">
    <property type="entry name" value="FAD/NAD-bd_sf"/>
</dbReference>
<feature type="active site" description="Charge relay system" evidence="14">
    <location>
        <position position="263"/>
    </location>
</feature>
<keyword evidence="10" id="KW-0378">Hydrolase</keyword>
<feature type="active site" description="Charge relay system" evidence="14">
    <location>
        <position position="188"/>
    </location>
</feature>
<keyword evidence="8" id="KW-0677">Repeat</keyword>
<feature type="binding site" evidence="15">
    <location>
        <position position="188"/>
    </location>
    <ligand>
        <name>substrate</name>
    </ligand>
</feature>
<dbReference type="SMART" id="SM00228">
    <property type="entry name" value="PDZ"/>
    <property type="match status" value="2"/>
</dbReference>
<evidence type="ECO:0000256" key="5">
    <source>
        <dbReference type="ARBA" id="ARBA00013958"/>
    </source>
</evidence>
<organism evidence="18 19">
    <name type="scientific">Notoacmeibacter marinus</name>
    <dbReference type="NCBI Taxonomy" id="1876515"/>
    <lineage>
        <taxon>Bacteria</taxon>
        <taxon>Pseudomonadati</taxon>
        <taxon>Pseudomonadota</taxon>
        <taxon>Alphaproteobacteria</taxon>
        <taxon>Hyphomicrobiales</taxon>
        <taxon>Notoacmeibacteraceae</taxon>
        <taxon>Notoacmeibacter</taxon>
    </lineage>
</organism>
<dbReference type="InterPro" id="IPR001478">
    <property type="entry name" value="PDZ"/>
</dbReference>
<keyword evidence="12" id="KW-0346">Stress response</keyword>
<proteinExistence type="inferred from homology"/>
<dbReference type="GO" id="GO:0006508">
    <property type="term" value="P:proteolysis"/>
    <property type="evidence" value="ECO:0007669"/>
    <property type="project" value="UniProtKB-KW"/>
</dbReference>
<keyword evidence="6" id="KW-0645">Protease</keyword>
<dbReference type="Pfam" id="PF13365">
    <property type="entry name" value="Trypsin_2"/>
    <property type="match status" value="1"/>
</dbReference>
<evidence type="ECO:0000256" key="4">
    <source>
        <dbReference type="ARBA" id="ARBA00013035"/>
    </source>
</evidence>
<dbReference type="InterPro" id="IPR011782">
    <property type="entry name" value="Pept_S1C_Do"/>
</dbReference>
<comment type="catalytic activity">
    <reaction evidence="1">
        <text>Acts on substrates that are at least partially unfolded. The cleavage site P1 residue is normally between a pair of hydrophobic residues, such as Val-|-Val.</text>
        <dbReference type="EC" id="3.4.21.107"/>
    </reaction>
</comment>
<name>A0A231UU23_9HYPH</name>
<keyword evidence="19" id="KW-1185">Reference proteome</keyword>
<feature type="region of interest" description="Disordered" evidence="16">
    <location>
        <begin position="112"/>
        <end position="144"/>
    </location>
</feature>
<keyword evidence="9" id="KW-0574">Periplasm</keyword>
<evidence type="ECO:0000256" key="11">
    <source>
        <dbReference type="ARBA" id="ARBA00022825"/>
    </source>
</evidence>
<evidence type="ECO:0000256" key="7">
    <source>
        <dbReference type="ARBA" id="ARBA00022729"/>
    </source>
</evidence>
<comment type="caution">
    <text evidence="18">The sequence shown here is derived from an EMBL/GenBank/DDBJ whole genome shotgun (WGS) entry which is preliminary data.</text>
</comment>
<evidence type="ECO:0000313" key="18">
    <source>
        <dbReference type="EMBL" id="OXS99432.1"/>
    </source>
</evidence>
<dbReference type="Pfam" id="PF00595">
    <property type="entry name" value="PDZ"/>
    <property type="match status" value="1"/>
</dbReference>
<comment type="subcellular location">
    <subcellularLocation>
        <location evidence="2">Periplasm</location>
    </subcellularLocation>
</comment>
<dbReference type="EMBL" id="NBYO01000003">
    <property type="protein sequence ID" value="OXS99432.1"/>
    <property type="molecule type" value="Genomic_DNA"/>
</dbReference>
<evidence type="ECO:0000256" key="14">
    <source>
        <dbReference type="PIRSR" id="PIRSR611782-1"/>
    </source>
</evidence>
<dbReference type="SUPFAM" id="SSF50494">
    <property type="entry name" value="Trypsin-like serine proteases"/>
    <property type="match status" value="1"/>
</dbReference>
<dbReference type="InterPro" id="IPR009003">
    <property type="entry name" value="Peptidase_S1_PA"/>
</dbReference>
<evidence type="ECO:0000256" key="16">
    <source>
        <dbReference type="SAM" id="MobiDB-lite"/>
    </source>
</evidence>
<sequence>MAHQPSNSIRRRLLAAAGAVAILGGGAAGLSAYQTAPALAEQVTVPRTEQSTAINGFADVVERVSPAVVSVRVKSNRQLTSDSRNGFNFQFRGMPGFEQLPEDHPFRRFFREFGGEGDDARPNRNRRAERDRPRRERPSGQGSGFFISEDGYVVTNNHVVENGSSYTVVLNDGTEMDGTLVGTDPRTDLAVLKVDTEGRKVAYATFADDSAVRVGDWVLAIGNPFGLGGSVTAGIVSARGRDIGAGPYDDFIQIDAPVNRGNSGGPAFNTAGQVIGINTAIFSPSGGNVGIAFAIPATAAERIISDLIDDGSIERGWLGVQIAPVSDDIAEAVGLDVAEGALVQQPTDDSPGAKAGIEAGDIIVAINGEKVEGPRELSRTIAGFDPDSEINVSVFRNGDTKDVKVKLGLMPKPDRMAMGLGDDRDGGDEPVLESSFLDDLGLTVTPVEDGKGVVITDVEPGSDAEEKGLSAGDIILKVNGQTVSTAKDVVAATDKATKDGRKAVLMQVRTNDAQRFVALPVSQG</sequence>
<evidence type="ECO:0000313" key="19">
    <source>
        <dbReference type="Proteomes" id="UP000215405"/>
    </source>
</evidence>
<dbReference type="PROSITE" id="PS51318">
    <property type="entry name" value="TAT"/>
    <property type="match status" value="1"/>
</dbReference>
<dbReference type="PROSITE" id="PS50106">
    <property type="entry name" value="PDZ"/>
    <property type="match status" value="2"/>
</dbReference>
<gene>
    <name evidence="18" type="ORF">B7H23_14860</name>
</gene>
<dbReference type="GO" id="GO:0004252">
    <property type="term" value="F:serine-type endopeptidase activity"/>
    <property type="evidence" value="ECO:0007669"/>
    <property type="project" value="InterPro"/>
</dbReference>
<feature type="domain" description="PDZ" evidence="17">
    <location>
        <begin position="307"/>
        <end position="373"/>
    </location>
</feature>
<dbReference type="InterPro" id="IPR036034">
    <property type="entry name" value="PDZ_sf"/>
</dbReference>
<evidence type="ECO:0000256" key="8">
    <source>
        <dbReference type="ARBA" id="ARBA00022737"/>
    </source>
</evidence>
<dbReference type="FunFam" id="2.40.10.120:FF:000007">
    <property type="entry name" value="Periplasmic serine endoprotease DegP-like"/>
    <property type="match status" value="1"/>
</dbReference>
<dbReference type="Gene3D" id="2.30.42.10">
    <property type="match status" value="2"/>
</dbReference>
<feature type="domain" description="PDZ" evidence="17">
    <location>
        <begin position="417"/>
        <end position="484"/>
    </location>
</feature>
<dbReference type="CDD" id="cd10839">
    <property type="entry name" value="cpPDZ1_DegP-like"/>
    <property type="match status" value="1"/>
</dbReference>
<dbReference type="Gene3D" id="3.50.50.60">
    <property type="entry name" value="FAD/NAD(P)-binding domain"/>
    <property type="match status" value="1"/>
</dbReference>
<protein>
    <recommendedName>
        <fullName evidence="5">Probable periplasmic serine endoprotease DegP-like</fullName>
        <ecNumber evidence="4">3.4.21.107</ecNumber>
    </recommendedName>
    <alternativeName>
        <fullName evidence="13">Protease Do</fullName>
    </alternativeName>
</protein>
<evidence type="ECO:0000256" key="13">
    <source>
        <dbReference type="ARBA" id="ARBA00032850"/>
    </source>
</evidence>
<dbReference type="InterPro" id="IPR006311">
    <property type="entry name" value="TAT_signal"/>
</dbReference>
<evidence type="ECO:0000256" key="3">
    <source>
        <dbReference type="ARBA" id="ARBA00010541"/>
    </source>
</evidence>
<evidence type="ECO:0000256" key="6">
    <source>
        <dbReference type="ARBA" id="ARBA00022670"/>
    </source>
</evidence>
<evidence type="ECO:0000259" key="17">
    <source>
        <dbReference type="PROSITE" id="PS50106"/>
    </source>
</evidence>
<dbReference type="InterPro" id="IPR001940">
    <property type="entry name" value="Peptidase_S1C"/>
</dbReference>
<dbReference type="RefSeq" id="WP_094078210.1">
    <property type="nucleotide sequence ID" value="NZ_NBYO01000003.1"/>
</dbReference>
<dbReference type="PANTHER" id="PTHR22939">
    <property type="entry name" value="SERINE PROTEASE FAMILY S1C HTRA-RELATED"/>
    <property type="match status" value="1"/>
</dbReference>
<accession>A0A231UU23</accession>
<dbReference type="Gene3D" id="2.40.10.120">
    <property type="match status" value="1"/>
</dbReference>
<dbReference type="SUPFAM" id="SSF50156">
    <property type="entry name" value="PDZ domain-like"/>
    <property type="match status" value="2"/>
</dbReference>
<keyword evidence="11" id="KW-0720">Serine protease</keyword>
<feature type="binding site" evidence="15">
    <location>
        <begin position="261"/>
        <end position="263"/>
    </location>
    <ligand>
        <name>substrate</name>
    </ligand>
</feature>
<feature type="active site" description="Charge relay system" evidence="14">
    <location>
        <position position="158"/>
    </location>
</feature>
<evidence type="ECO:0000256" key="15">
    <source>
        <dbReference type="PIRSR" id="PIRSR611782-2"/>
    </source>
</evidence>
<dbReference type="GO" id="GO:0042597">
    <property type="term" value="C:periplasmic space"/>
    <property type="evidence" value="ECO:0007669"/>
    <property type="project" value="UniProtKB-SubCell"/>
</dbReference>
<evidence type="ECO:0000256" key="1">
    <source>
        <dbReference type="ARBA" id="ARBA00001772"/>
    </source>
</evidence>